<dbReference type="EMBL" id="JAUFQS010000003">
    <property type="protein sequence ID" value="MDN3686583.1"/>
    <property type="molecule type" value="Genomic_DNA"/>
</dbReference>
<dbReference type="RefSeq" id="WP_163384739.1">
    <property type="nucleotide sequence ID" value="NZ_JAUFQS010000003.1"/>
</dbReference>
<evidence type="ECO:0000259" key="1">
    <source>
        <dbReference type="Pfam" id="PF13349"/>
    </source>
</evidence>
<dbReference type="Pfam" id="PF13349">
    <property type="entry name" value="DUF4097"/>
    <property type="match status" value="1"/>
</dbReference>
<dbReference type="InterPro" id="IPR025164">
    <property type="entry name" value="Toastrack_DUF4097"/>
</dbReference>
<feature type="domain" description="DUF4097" evidence="1">
    <location>
        <begin position="36"/>
        <end position="212"/>
    </location>
</feature>
<evidence type="ECO:0000313" key="3">
    <source>
        <dbReference type="Proteomes" id="UP001236663"/>
    </source>
</evidence>
<sequence>MKSLSKIYLLSFILAAFGSQYGQSQELIQKTFPGIQQLEISAGAIAIEYEGDEGMDQIQLEALLGANENTDKTLVMITVGNTLKIAYDPPRGSWSNKKYIRMKGPSAVQLDINNGSGSLTVSGVRAPVTHLQVGSGQIHGKDITGKVSVKGSSGSIRMEKIDGNVDCQLTSGNAILEQINGNVDFKATSGQFKAYSVKGVLNARLTSGNMRLDQIGELGKLEITSGNIKADRAGLGSNSYFNGSSGNIQIHTGSNLQSYNYELQAGSGNIRVANHSQSKSLSIHNGNFPTIKGKISSGNISILPL</sequence>
<comment type="caution">
    <text evidence="2">The sequence shown here is derived from an EMBL/GenBank/DDBJ whole genome shotgun (WGS) entry which is preliminary data.</text>
</comment>
<organism evidence="2 3">
    <name type="scientific">Cyclobacterium jeungdonense</name>
    <dbReference type="NCBI Taxonomy" id="708087"/>
    <lineage>
        <taxon>Bacteria</taxon>
        <taxon>Pseudomonadati</taxon>
        <taxon>Bacteroidota</taxon>
        <taxon>Cytophagia</taxon>
        <taxon>Cytophagales</taxon>
        <taxon>Cyclobacteriaceae</taxon>
        <taxon>Cyclobacterium</taxon>
    </lineage>
</organism>
<proteinExistence type="predicted"/>
<accession>A0ABT8C478</accession>
<gene>
    <name evidence="2" type="ORF">QWZ15_01970</name>
</gene>
<reference evidence="3" key="1">
    <citation type="journal article" date="2019" name="Int. J. Syst. Evol. Microbiol.">
        <title>The Global Catalogue of Microorganisms (GCM) 10K type strain sequencing project: providing services to taxonomists for standard genome sequencing and annotation.</title>
        <authorList>
            <consortium name="The Broad Institute Genomics Platform"/>
            <consortium name="The Broad Institute Genome Sequencing Center for Infectious Disease"/>
            <person name="Wu L."/>
            <person name="Ma J."/>
        </authorList>
    </citation>
    <scope>NUCLEOTIDE SEQUENCE [LARGE SCALE GENOMIC DNA]</scope>
    <source>
        <strain evidence="3">CECT 7706</strain>
    </source>
</reference>
<evidence type="ECO:0000313" key="2">
    <source>
        <dbReference type="EMBL" id="MDN3686583.1"/>
    </source>
</evidence>
<protein>
    <submittedName>
        <fullName evidence="2">DUF4097 family beta strand repeat-containing protein</fullName>
    </submittedName>
</protein>
<name>A0ABT8C478_9BACT</name>
<keyword evidence="3" id="KW-1185">Reference proteome</keyword>
<dbReference type="Proteomes" id="UP001236663">
    <property type="component" value="Unassembled WGS sequence"/>
</dbReference>